<organism evidence="4 5">
    <name type="scientific">Oleoguttula mirabilis</name>
    <dbReference type="NCBI Taxonomy" id="1507867"/>
    <lineage>
        <taxon>Eukaryota</taxon>
        <taxon>Fungi</taxon>
        <taxon>Dikarya</taxon>
        <taxon>Ascomycota</taxon>
        <taxon>Pezizomycotina</taxon>
        <taxon>Dothideomycetes</taxon>
        <taxon>Dothideomycetidae</taxon>
        <taxon>Mycosphaerellales</taxon>
        <taxon>Teratosphaeriaceae</taxon>
        <taxon>Oleoguttula</taxon>
    </lineage>
</organism>
<feature type="region of interest" description="Disordered" evidence="2">
    <location>
        <begin position="479"/>
        <end position="519"/>
    </location>
</feature>
<name>A0AAV9J833_9PEZI</name>
<dbReference type="Pfam" id="PF07859">
    <property type="entry name" value="Abhydrolase_3"/>
    <property type="match status" value="2"/>
</dbReference>
<dbReference type="InterPro" id="IPR050300">
    <property type="entry name" value="GDXG_lipolytic_enzyme"/>
</dbReference>
<feature type="domain" description="Alpha/beta hydrolase fold-3" evidence="3">
    <location>
        <begin position="147"/>
        <end position="259"/>
    </location>
</feature>
<dbReference type="InterPro" id="IPR029058">
    <property type="entry name" value="AB_hydrolase_fold"/>
</dbReference>
<dbReference type="PANTHER" id="PTHR48081:SF19">
    <property type="entry name" value="AB HYDROLASE SUPERFAMILY PROTEIN C4A8.06C"/>
    <property type="match status" value="1"/>
</dbReference>
<dbReference type="GO" id="GO:0016787">
    <property type="term" value="F:hydrolase activity"/>
    <property type="evidence" value="ECO:0007669"/>
    <property type="project" value="UniProtKB-KW"/>
</dbReference>
<dbReference type="PANTHER" id="PTHR48081">
    <property type="entry name" value="AB HYDROLASE SUPERFAMILY PROTEIN C4A8.06C"/>
    <property type="match status" value="1"/>
</dbReference>
<feature type="compositionally biased region" description="Basic and acidic residues" evidence="2">
    <location>
        <begin position="1128"/>
        <end position="1143"/>
    </location>
</feature>
<evidence type="ECO:0000256" key="2">
    <source>
        <dbReference type="SAM" id="MobiDB-lite"/>
    </source>
</evidence>
<reference evidence="4 5" key="1">
    <citation type="submission" date="2021-11" db="EMBL/GenBank/DDBJ databases">
        <title>Black yeast isolated from Biological Soil Crust.</title>
        <authorList>
            <person name="Kurbessoian T."/>
        </authorList>
    </citation>
    <scope>NUCLEOTIDE SEQUENCE [LARGE SCALE GENOMIC DNA]</scope>
    <source>
        <strain evidence="4 5">CCFEE 5522</strain>
    </source>
</reference>
<keyword evidence="5" id="KW-1185">Reference proteome</keyword>
<dbReference type="Proteomes" id="UP001324427">
    <property type="component" value="Unassembled WGS sequence"/>
</dbReference>
<evidence type="ECO:0000259" key="3">
    <source>
        <dbReference type="Pfam" id="PF07859"/>
    </source>
</evidence>
<comment type="caution">
    <text evidence="4">The sequence shown here is derived from an EMBL/GenBank/DDBJ whole genome shotgun (WGS) entry which is preliminary data.</text>
</comment>
<feature type="region of interest" description="Disordered" evidence="2">
    <location>
        <begin position="850"/>
        <end position="910"/>
    </location>
</feature>
<dbReference type="SUPFAM" id="SSF53474">
    <property type="entry name" value="alpha/beta-Hydrolases"/>
    <property type="match status" value="1"/>
</dbReference>
<feature type="domain" description="Alpha/beta hydrolase fold-3" evidence="3">
    <location>
        <begin position="341"/>
        <end position="395"/>
    </location>
</feature>
<keyword evidence="1" id="KW-0378">Hydrolase</keyword>
<feature type="compositionally biased region" description="Basic and acidic residues" evidence="2">
    <location>
        <begin position="1169"/>
        <end position="1182"/>
    </location>
</feature>
<dbReference type="Gene3D" id="3.40.50.1820">
    <property type="entry name" value="alpha/beta hydrolase"/>
    <property type="match status" value="1"/>
</dbReference>
<sequence length="1199" mass="129788">MPFNTLSVATAVTPSVIETYFSHYLNRGPLRQKPTAHISYHEGLRLIRQFLDYSSKHGVEDLQAFTAQWVPAPTWVRIQDSEIAPQFLERAAHILHAQLGRRGLEKIGGKTWWQWRRPEAPLRAEWIEMKKDFHERKRAGTKCERVILYVHGGAYYFGSVDEHRYQMQRHARKMKARVLAPRYRLAPQFPFPCGLYDCIATYLYLLEHFAPSQILFAGDSAGGGMVLSMLVTLRDQGFPLPAGTILLSPWVDLTHSFPSVAGDGVGDYIPPHGFHHKPSMAWPPPPSDQIKKAVKTYDQPPSDAVELPVTEQEGPAKKPQPPRPTIDDNMSITLDGKMIEIKEQIQLYTPNDLLSHPLVSPVMQPSLGGLPPMLIQVGGGELLRDEQIYIAHKAANPKAFPPGDAVLNEYDPRRELLDKYPPTDVQLQVWEDLCHVPHTLSFTRPAKYMYRSVAQFGAWALAHAQQKGIEIQDDDAISIISSGPEDGDDPNASSSDLRRRKTNGWPESTDRGASSSKSDHLALGAVGKAGDPLPPFKDHMVRQRVTRHGIIYPLAPQAEIACLALDPASIGTIKPGPVRKWLAKKRENDAKYGSDKKKIQKKRAKELVAGYDSIPGETPPPTALVGRRKKGVAPEEKKKGKSWGLAMWSGWGSHHDESTLEREEKFEASAGQAGGAEKTVQPRPENAPPSTAQSRLVVPGQADEQDTKKKRRTSNVSMLSAPWTQKDKERPRSPYRQVTDTGQTGYTESGSPQFGGSASGSAGMRTPYTRRSSNSTSFFASRPVSVAVPPTAGALAPDSVQVPGSQNTYLDPASNRPHNGVVAYPFKLRNPMQSNNASVATIDSQAISAMSNSDASAGPIEMPTPADERSSPFSAAGQAEPASAISTASSSVPAAPWSGAPQSAAGEASSPVLSTPLSAAAFKPFDPVFQHRTSVLGSIGADGMPNAPLLARIKTVEKPTDPASALSALEGSPAPVSPVDGSNAAAPFKLRNPVFDSRASSTTANGPAYADTVVAPVSARTQTPTPPLPLRAGEATEATKAAPFKMRHAVVDPLVARAGSRTPDSARSAASTPPPPHAEKVAKRAMTPVEAASSCTGLDLPPNSNVVMPTVVARRPMTTTQTAPPRPPPKDEWRKTASLDRKPSVPRSKFNNAPLLDDLNFSSGNEWELDGKGEDGREKRPGLESFVTANEGDLRRTNV</sequence>
<protein>
    <recommendedName>
        <fullName evidence="3">Alpha/beta hydrolase fold-3 domain-containing protein</fullName>
    </recommendedName>
</protein>
<feature type="compositionally biased region" description="Polar residues" evidence="2">
    <location>
        <begin position="736"/>
        <end position="760"/>
    </location>
</feature>
<feature type="region of interest" description="Disordered" evidence="2">
    <location>
        <begin position="611"/>
        <end position="818"/>
    </location>
</feature>
<feature type="compositionally biased region" description="Basic and acidic residues" evidence="2">
    <location>
        <begin position="653"/>
        <end position="667"/>
    </location>
</feature>
<dbReference type="EMBL" id="JAVFHQ010000056">
    <property type="protein sequence ID" value="KAK4541193.1"/>
    <property type="molecule type" value="Genomic_DNA"/>
</dbReference>
<gene>
    <name evidence="4" type="ORF">LTR36_008267</name>
</gene>
<feature type="compositionally biased region" description="Low complexity" evidence="2">
    <location>
        <begin position="1114"/>
        <end position="1123"/>
    </location>
</feature>
<evidence type="ECO:0000256" key="1">
    <source>
        <dbReference type="ARBA" id="ARBA00022801"/>
    </source>
</evidence>
<accession>A0AAV9J833</accession>
<evidence type="ECO:0000313" key="4">
    <source>
        <dbReference type="EMBL" id="KAK4541193.1"/>
    </source>
</evidence>
<dbReference type="AlphaFoldDB" id="A0AAV9J833"/>
<dbReference type="InterPro" id="IPR013094">
    <property type="entry name" value="AB_hydrolase_3"/>
</dbReference>
<proteinExistence type="predicted"/>
<evidence type="ECO:0000313" key="5">
    <source>
        <dbReference type="Proteomes" id="UP001324427"/>
    </source>
</evidence>
<feature type="compositionally biased region" description="Polar residues" evidence="2">
    <location>
        <begin position="769"/>
        <end position="779"/>
    </location>
</feature>
<feature type="compositionally biased region" description="Low complexity" evidence="2">
    <location>
        <begin position="1060"/>
        <end position="1071"/>
    </location>
</feature>
<feature type="region of interest" description="Disordered" evidence="2">
    <location>
        <begin position="276"/>
        <end position="328"/>
    </location>
</feature>
<feature type="region of interest" description="Disordered" evidence="2">
    <location>
        <begin position="1059"/>
        <end position="1199"/>
    </location>
</feature>